<dbReference type="Pfam" id="PF00847">
    <property type="entry name" value="AP2"/>
    <property type="match status" value="1"/>
</dbReference>
<dbReference type="InterPro" id="IPR016177">
    <property type="entry name" value="DNA-bd_dom_sf"/>
</dbReference>
<evidence type="ECO:0000256" key="7">
    <source>
        <dbReference type="ARBA" id="ARBA00023242"/>
    </source>
</evidence>
<comment type="subcellular location">
    <subcellularLocation>
        <location evidence="1">Nucleus</location>
    </subcellularLocation>
</comment>
<dbReference type="Gramene" id="ESQ28936">
    <property type="protein sequence ID" value="ESQ28936"/>
    <property type="gene ID" value="EUTSA_v10023946mg"/>
</dbReference>
<protein>
    <recommendedName>
        <fullName evidence="10">AP2/ERF domain-containing protein</fullName>
    </recommendedName>
</protein>
<dbReference type="SUPFAM" id="SSF54171">
    <property type="entry name" value="DNA-binding domain"/>
    <property type="match status" value="1"/>
</dbReference>
<keyword evidence="3" id="KW-0805">Transcription regulation</keyword>
<dbReference type="KEGG" id="eus:EUTSA_v10023946mg"/>
<feature type="non-terminal residue" evidence="11">
    <location>
        <position position="1"/>
    </location>
</feature>
<dbReference type="CDD" id="cd00018">
    <property type="entry name" value="AP2"/>
    <property type="match status" value="1"/>
</dbReference>
<organism evidence="11 12">
    <name type="scientific">Eutrema salsugineum</name>
    <name type="common">Saltwater cress</name>
    <name type="synonym">Sisymbrium salsugineum</name>
    <dbReference type="NCBI Taxonomy" id="72664"/>
    <lineage>
        <taxon>Eukaryota</taxon>
        <taxon>Viridiplantae</taxon>
        <taxon>Streptophyta</taxon>
        <taxon>Embryophyta</taxon>
        <taxon>Tracheophyta</taxon>
        <taxon>Spermatophyta</taxon>
        <taxon>Magnoliopsida</taxon>
        <taxon>eudicotyledons</taxon>
        <taxon>Gunneridae</taxon>
        <taxon>Pentapetalae</taxon>
        <taxon>rosids</taxon>
        <taxon>malvids</taxon>
        <taxon>Brassicales</taxon>
        <taxon>Brassicaceae</taxon>
        <taxon>Eutremeae</taxon>
        <taxon>Eutrema</taxon>
    </lineage>
</organism>
<keyword evidence="7" id="KW-0539">Nucleus</keyword>
<evidence type="ECO:0000256" key="8">
    <source>
        <dbReference type="ARBA" id="ARBA00024343"/>
    </source>
</evidence>
<proteinExistence type="inferred from homology"/>
<dbReference type="PRINTS" id="PR00367">
    <property type="entry name" value="ETHRSPELEMNT"/>
</dbReference>
<gene>
    <name evidence="11" type="ORF">EUTSA_v10023946mg</name>
</gene>
<dbReference type="GO" id="GO:0003677">
    <property type="term" value="F:DNA binding"/>
    <property type="evidence" value="ECO:0007669"/>
    <property type="project" value="UniProtKB-KW"/>
</dbReference>
<dbReference type="SMART" id="SM00380">
    <property type="entry name" value="AP2"/>
    <property type="match status" value="1"/>
</dbReference>
<evidence type="ECO:0000256" key="6">
    <source>
        <dbReference type="ARBA" id="ARBA00023163"/>
    </source>
</evidence>
<dbReference type="InterPro" id="IPR050913">
    <property type="entry name" value="AP2/ERF_ERF"/>
</dbReference>
<keyword evidence="2" id="KW-0936">Ethylene signaling pathway</keyword>
<evidence type="ECO:0000256" key="4">
    <source>
        <dbReference type="ARBA" id="ARBA00023125"/>
    </source>
</evidence>
<keyword evidence="12" id="KW-1185">Reference proteome</keyword>
<evidence type="ECO:0000256" key="2">
    <source>
        <dbReference type="ARBA" id="ARBA00022745"/>
    </source>
</evidence>
<name>V4MCI3_EUTSA</name>
<dbReference type="InterPro" id="IPR036955">
    <property type="entry name" value="AP2/ERF_dom_sf"/>
</dbReference>
<dbReference type="Proteomes" id="UP000030689">
    <property type="component" value="Unassembled WGS sequence"/>
</dbReference>
<dbReference type="OMA" id="YINEITI"/>
<dbReference type="AlphaFoldDB" id="V4MCI3"/>
<keyword evidence="4" id="KW-0238">DNA-binding</keyword>
<dbReference type="PROSITE" id="PS51032">
    <property type="entry name" value="AP2_ERF"/>
    <property type="match status" value="1"/>
</dbReference>
<evidence type="ECO:0000313" key="12">
    <source>
        <dbReference type="Proteomes" id="UP000030689"/>
    </source>
</evidence>
<evidence type="ECO:0000256" key="5">
    <source>
        <dbReference type="ARBA" id="ARBA00023159"/>
    </source>
</evidence>
<dbReference type="GO" id="GO:0009873">
    <property type="term" value="P:ethylene-activated signaling pathway"/>
    <property type="evidence" value="ECO:0007669"/>
    <property type="project" value="UniProtKB-KW"/>
</dbReference>
<keyword evidence="6" id="KW-0804">Transcription</keyword>
<reference evidence="11 12" key="1">
    <citation type="journal article" date="2013" name="Front. Plant Sci.">
        <title>The Reference Genome of the Halophytic Plant Eutrema salsugineum.</title>
        <authorList>
            <person name="Yang R."/>
            <person name="Jarvis D.E."/>
            <person name="Chen H."/>
            <person name="Beilstein M.A."/>
            <person name="Grimwood J."/>
            <person name="Jenkins J."/>
            <person name="Shu S."/>
            <person name="Prochnik S."/>
            <person name="Xin M."/>
            <person name="Ma C."/>
            <person name="Schmutz J."/>
            <person name="Wing R.A."/>
            <person name="Mitchell-Olds T."/>
            <person name="Schumaker K.S."/>
            <person name="Wang X."/>
        </authorList>
    </citation>
    <scope>NUCLEOTIDE SEQUENCE [LARGE SCALE GENOMIC DNA]</scope>
</reference>
<evidence type="ECO:0000313" key="11">
    <source>
        <dbReference type="EMBL" id="ESQ28936.1"/>
    </source>
</evidence>
<keyword evidence="5" id="KW-0010">Activator</keyword>
<evidence type="ECO:0000256" key="9">
    <source>
        <dbReference type="SAM" id="MobiDB-lite"/>
    </source>
</evidence>
<dbReference type="PANTHER" id="PTHR31194">
    <property type="entry name" value="SHN SHINE , DNA BINDING / TRANSCRIPTION FACTOR"/>
    <property type="match status" value="1"/>
</dbReference>
<sequence>TPRILRISVTDPYATDSSSSDEEENHNRTRKRRRIKRYVREITFETPLYSSKHQNVSKKRDSTEKKKFRGVRQRPWGKWAAEIRDPIRGVRRWLGTFNTAEEAARVYDNAAVQIHGLAAVTNFAAASIPPETPCAAACIQSPSTVLHSSTSLDSLSNSPTGLENRFPAAPEKIFPPNDSVFLGDDFNLSEIFVEDCFSTGFSSTFGFSHRHVEDRFNDISDLFGSDPFQDFDHFFGSDFT</sequence>
<dbReference type="OrthoDB" id="610645at2759"/>
<dbReference type="STRING" id="72664.V4MCI3"/>
<comment type="similarity">
    <text evidence="8">Belongs to the AP2/ERF transcription factor family. ERF subfamily.</text>
</comment>
<dbReference type="Gene3D" id="3.30.730.10">
    <property type="entry name" value="AP2/ERF domain"/>
    <property type="match status" value="1"/>
</dbReference>
<accession>V4MCI3</accession>
<evidence type="ECO:0000256" key="1">
    <source>
        <dbReference type="ARBA" id="ARBA00004123"/>
    </source>
</evidence>
<evidence type="ECO:0000256" key="3">
    <source>
        <dbReference type="ARBA" id="ARBA00023015"/>
    </source>
</evidence>
<evidence type="ECO:0000259" key="10">
    <source>
        <dbReference type="PROSITE" id="PS51032"/>
    </source>
</evidence>
<dbReference type="FunFam" id="3.30.730.10:FF:000001">
    <property type="entry name" value="Ethylene-responsive transcription factor 2"/>
    <property type="match status" value="1"/>
</dbReference>
<dbReference type="GO" id="GO:0005634">
    <property type="term" value="C:nucleus"/>
    <property type="evidence" value="ECO:0007669"/>
    <property type="project" value="UniProtKB-SubCell"/>
</dbReference>
<dbReference type="PANTHER" id="PTHR31194:SF140">
    <property type="entry name" value="ETHYLENE-RESPONSIVE TRANSCRIPTION FACTOR CRF2"/>
    <property type="match status" value="1"/>
</dbReference>
<dbReference type="EMBL" id="KI517881">
    <property type="protein sequence ID" value="ESQ28936.1"/>
    <property type="molecule type" value="Genomic_DNA"/>
</dbReference>
<feature type="region of interest" description="Disordered" evidence="9">
    <location>
        <begin position="1"/>
        <end position="35"/>
    </location>
</feature>
<dbReference type="GO" id="GO:0003700">
    <property type="term" value="F:DNA-binding transcription factor activity"/>
    <property type="evidence" value="ECO:0007669"/>
    <property type="project" value="InterPro"/>
</dbReference>
<feature type="domain" description="AP2/ERF" evidence="10">
    <location>
        <begin position="67"/>
        <end position="124"/>
    </location>
</feature>
<dbReference type="InterPro" id="IPR001471">
    <property type="entry name" value="AP2/ERF_dom"/>
</dbReference>
<dbReference type="eggNOG" id="ENOG502R7AV">
    <property type="taxonomic scope" value="Eukaryota"/>
</dbReference>